<dbReference type="PROSITE" id="PS50931">
    <property type="entry name" value="HTH_LYSR"/>
    <property type="match status" value="1"/>
</dbReference>
<evidence type="ECO:0000256" key="4">
    <source>
        <dbReference type="ARBA" id="ARBA00023163"/>
    </source>
</evidence>
<dbReference type="InterPro" id="IPR036388">
    <property type="entry name" value="WH-like_DNA-bd_sf"/>
</dbReference>
<evidence type="ECO:0000256" key="3">
    <source>
        <dbReference type="ARBA" id="ARBA00023125"/>
    </source>
</evidence>
<dbReference type="Proteomes" id="UP000254253">
    <property type="component" value="Unassembled WGS sequence"/>
</dbReference>
<keyword evidence="3" id="KW-0238">DNA-binding</keyword>
<dbReference type="GO" id="GO:0003700">
    <property type="term" value="F:DNA-binding transcription factor activity"/>
    <property type="evidence" value="ECO:0007669"/>
    <property type="project" value="InterPro"/>
</dbReference>
<dbReference type="CDD" id="cd08422">
    <property type="entry name" value="PBP2_CrgA_like"/>
    <property type="match status" value="1"/>
</dbReference>
<dbReference type="PANTHER" id="PTHR30537">
    <property type="entry name" value="HTH-TYPE TRANSCRIPTIONAL REGULATOR"/>
    <property type="match status" value="1"/>
</dbReference>
<dbReference type="SUPFAM" id="SSF46785">
    <property type="entry name" value="Winged helix' DNA-binding domain"/>
    <property type="match status" value="1"/>
</dbReference>
<dbReference type="Gene3D" id="3.40.190.290">
    <property type="match status" value="1"/>
</dbReference>
<dbReference type="AlphaFoldDB" id="A0A380TSG7"/>
<dbReference type="EMBL" id="UFRN01000002">
    <property type="protein sequence ID" value="SUT91353.1"/>
    <property type="molecule type" value="Genomic_DNA"/>
</dbReference>
<dbReference type="Pfam" id="PF00126">
    <property type="entry name" value="HTH_1"/>
    <property type="match status" value="1"/>
</dbReference>
<evidence type="ECO:0000256" key="1">
    <source>
        <dbReference type="ARBA" id="ARBA00009437"/>
    </source>
</evidence>
<dbReference type="PANTHER" id="PTHR30537:SF5">
    <property type="entry name" value="HTH-TYPE TRANSCRIPTIONAL ACTIVATOR TTDR-RELATED"/>
    <property type="match status" value="1"/>
</dbReference>
<evidence type="ECO:0000256" key="2">
    <source>
        <dbReference type="ARBA" id="ARBA00023015"/>
    </source>
</evidence>
<dbReference type="Pfam" id="PF03466">
    <property type="entry name" value="LysR_substrate"/>
    <property type="match status" value="1"/>
</dbReference>
<protein>
    <submittedName>
        <fullName evidence="6">Transcriptional regulator</fullName>
    </submittedName>
</protein>
<feature type="domain" description="HTH lysR-type" evidence="5">
    <location>
        <begin position="1"/>
        <end position="58"/>
    </location>
</feature>
<proteinExistence type="inferred from homology"/>
<keyword evidence="2" id="KW-0805">Transcription regulation</keyword>
<dbReference type="InterPro" id="IPR036390">
    <property type="entry name" value="WH_DNA-bd_sf"/>
</dbReference>
<dbReference type="RefSeq" id="WP_115589952.1">
    <property type="nucleotide sequence ID" value="NZ_UFRN01000002.1"/>
</dbReference>
<dbReference type="SUPFAM" id="SSF53850">
    <property type="entry name" value="Periplasmic binding protein-like II"/>
    <property type="match status" value="1"/>
</dbReference>
<dbReference type="InterPro" id="IPR058163">
    <property type="entry name" value="LysR-type_TF_proteobact-type"/>
</dbReference>
<evidence type="ECO:0000313" key="6">
    <source>
        <dbReference type="EMBL" id="SUT91353.1"/>
    </source>
</evidence>
<keyword evidence="4" id="KW-0804">Transcription</keyword>
<keyword evidence="7" id="KW-1185">Reference proteome</keyword>
<dbReference type="InterPro" id="IPR005119">
    <property type="entry name" value="LysR_subst-bd"/>
</dbReference>
<gene>
    <name evidence="6" type="primary">dmlR_2</name>
    <name evidence="6" type="ORF">NCTC4191_00528</name>
</gene>
<dbReference type="GO" id="GO:0006351">
    <property type="term" value="P:DNA-templated transcription"/>
    <property type="evidence" value="ECO:0007669"/>
    <property type="project" value="TreeGrafter"/>
</dbReference>
<evidence type="ECO:0000259" key="5">
    <source>
        <dbReference type="PROSITE" id="PS50931"/>
    </source>
</evidence>
<organism evidence="6 7">
    <name type="scientific">Actinobacillus lignieresii</name>
    <dbReference type="NCBI Taxonomy" id="720"/>
    <lineage>
        <taxon>Bacteria</taxon>
        <taxon>Pseudomonadati</taxon>
        <taxon>Pseudomonadota</taxon>
        <taxon>Gammaproteobacteria</taxon>
        <taxon>Pasteurellales</taxon>
        <taxon>Pasteurellaceae</taxon>
        <taxon>Actinobacillus</taxon>
    </lineage>
</organism>
<accession>A0A380TSG7</accession>
<dbReference type="InterPro" id="IPR000847">
    <property type="entry name" value="LysR_HTH_N"/>
</dbReference>
<reference evidence="6 7" key="1">
    <citation type="submission" date="2018-06" db="EMBL/GenBank/DDBJ databases">
        <authorList>
            <consortium name="Pathogen Informatics"/>
            <person name="Doyle S."/>
        </authorList>
    </citation>
    <scope>NUCLEOTIDE SEQUENCE [LARGE SCALE GENOMIC DNA]</scope>
    <source>
        <strain evidence="6 7">NCTC4191</strain>
    </source>
</reference>
<dbReference type="Gene3D" id="1.10.10.10">
    <property type="entry name" value="Winged helix-like DNA-binding domain superfamily/Winged helix DNA-binding domain"/>
    <property type="match status" value="1"/>
</dbReference>
<dbReference type="GO" id="GO:0043565">
    <property type="term" value="F:sequence-specific DNA binding"/>
    <property type="evidence" value="ECO:0007669"/>
    <property type="project" value="TreeGrafter"/>
</dbReference>
<evidence type="ECO:0000313" key="7">
    <source>
        <dbReference type="Proteomes" id="UP000254253"/>
    </source>
</evidence>
<comment type="similarity">
    <text evidence="1">Belongs to the LysR transcriptional regulatory family.</text>
</comment>
<name>A0A380TSG7_ACTLI</name>
<sequence length="295" mass="33215">MDLNNLRLFVAVYQAESFSKAAEQLAIPIATVSRRIAEFEKSLSTQLFDRYKTGVKPTALGLQLYEKVYLSLDNLTQATQDFIGEQQELSGYLRISTVSACEPIWAAIAEFQAEYPQVKVHCQATDRVLDLVEDGIDIAFRMGDLHTENVIARKMMDLNAVLVAHPDFLVRHGTPKTPQDLTALPFACWARAGQKSATLQLGEQAVKIEPIFTSNDVYAIAHQAKNAHAICQLPDYMAQELTEKFGLVELMSDYPTSTYPIHAIYPAHRHPSAIMKTFLGFCERFLIEREKRCKD</sequence>